<feature type="region of interest" description="Disordered" evidence="1">
    <location>
        <begin position="411"/>
        <end position="430"/>
    </location>
</feature>
<dbReference type="EnsemblMetazoa" id="CLYHEMT008594.1">
    <property type="protein sequence ID" value="CLYHEMP008594.1"/>
    <property type="gene ID" value="CLYHEMG008594"/>
</dbReference>
<accession>A0A7M5VCL5</accession>
<dbReference type="Proteomes" id="UP000594262">
    <property type="component" value="Unplaced"/>
</dbReference>
<sequence>MSYTKVFVCAILEDGNEESVSVLPRNWIKGSTAYWSDDKNFKSKHYHDCCDVDPNWPSYRVKKELLTGDFNTCRIYQKGYQTSLESTGEEEVEKSPKKRSPLRGDPSPPQKKSKVASRSQSQRKFSDDQGKRKNYGAHKVDSDDDSSDSESSEREDNRTMNLSTLKNTHLSSQSSPLIHFDGGPFNESPLPKKTVRENESPRRSPRKHVTPNSHKSTFSTSSSGKERKSESRSESKSSRKSLGFGSGTKSSESGKGKHRSKSAACNIQDMYPLPEAEFQRKQINLLLEIKKLVGGPNKDKIYDRTEKKKCETVEELCAYDKKLDDQKEFENLIDLWLSVGGKDTRQNVGRMLRVTTTNAVLSELNHDGNGNKMSFKSLTNLNLALERCCKVKTGADDMVVKTALQDVLKDAPDREGGSRWAKKQQKKQNK</sequence>
<dbReference type="AlphaFoldDB" id="A0A7M5VCL5"/>
<evidence type="ECO:0008006" key="4">
    <source>
        <dbReference type="Google" id="ProtNLM"/>
    </source>
</evidence>
<evidence type="ECO:0000313" key="2">
    <source>
        <dbReference type="EnsemblMetazoa" id="CLYHEMP008594.1"/>
    </source>
</evidence>
<feature type="compositionally biased region" description="Polar residues" evidence="1">
    <location>
        <begin position="159"/>
        <end position="176"/>
    </location>
</feature>
<feature type="compositionally biased region" description="Basic and acidic residues" evidence="1">
    <location>
        <begin position="224"/>
        <end position="237"/>
    </location>
</feature>
<evidence type="ECO:0000256" key="1">
    <source>
        <dbReference type="SAM" id="MobiDB-lite"/>
    </source>
</evidence>
<organism evidence="2 3">
    <name type="scientific">Clytia hemisphaerica</name>
    <dbReference type="NCBI Taxonomy" id="252671"/>
    <lineage>
        <taxon>Eukaryota</taxon>
        <taxon>Metazoa</taxon>
        <taxon>Cnidaria</taxon>
        <taxon>Hydrozoa</taxon>
        <taxon>Hydroidolina</taxon>
        <taxon>Leptothecata</taxon>
        <taxon>Obeliida</taxon>
        <taxon>Clytiidae</taxon>
        <taxon>Clytia</taxon>
    </lineage>
</organism>
<dbReference type="OrthoDB" id="5989442at2759"/>
<keyword evidence="3" id="KW-1185">Reference proteome</keyword>
<feature type="compositionally biased region" description="Basic residues" evidence="1">
    <location>
        <begin position="420"/>
        <end position="430"/>
    </location>
</feature>
<reference evidence="2" key="1">
    <citation type="submission" date="2021-01" db="UniProtKB">
        <authorList>
            <consortium name="EnsemblMetazoa"/>
        </authorList>
    </citation>
    <scope>IDENTIFICATION</scope>
</reference>
<feature type="compositionally biased region" description="Low complexity" evidence="1">
    <location>
        <begin position="213"/>
        <end position="223"/>
    </location>
</feature>
<evidence type="ECO:0000313" key="3">
    <source>
        <dbReference type="Proteomes" id="UP000594262"/>
    </source>
</evidence>
<feature type="region of interest" description="Disordered" evidence="1">
    <location>
        <begin position="84"/>
        <end position="262"/>
    </location>
</feature>
<proteinExistence type="predicted"/>
<protein>
    <recommendedName>
        <fullName evidence="4">DUF4806 domain-containing protein</fullName>
    </recommendedName>
</protein>
<name>A0A7M5VCL5_9CNID</name>